<gene>
    <name evidence="1" type="ORF">XNOV1_A035193</name>
</gene>
<dbReference type="EMBL" id="OY660868">
    <property type="protein sequence ID" value="CAJ1057643.1"/>
    <property type="molecule type" value="Genomic_DNA"/>
</dbReference>
<reference evidence="1" key="1">
    <citation type="submission" date="2023-08" db="EMBL/GenBank/DDBJ databases">
        <authorList>
            <person name="Alioto T."/>
            <person name="Alioto T."/>
            <person name="Gomez Garrido J."/>
        </authorList>
    </citation>
    <scope>NUCLEOTIDE SEQUENCE</scope>
</reference>
<keyword evidence="2" id="KW-1185">Reference proteome</keyword>
<dbReference type="Proteomes" id="UP001178508">
    <property type="component" value="Chromosome 5"/>
</dbReference>
<accession>A0AAV1F9B7</accession>
<proteinExistence type="predicted"/>
<evidence type="ECO:0000313" key="2">
    <source>
        <dbReference type="Proteomes" id="UP001178508"/>
    </source>
</evidence>
<protein>
    <submittedName>
        <fullName evidence="1">Uncharacterized protein</fullName>
    </submittedName>
</protein>
<dbReference type="AlphaFoldDB" id="A0AAV1F9B7"/>
<organism evidence="1 2">
    <name type="scientific">Xyrichtys novacula</name>
    <name type="common">Pearly razorfish</name>
    <name type="synonym">Hemipteronotus novacula</name>
    <dbReference type="NCBI Taxonomy" id="13765"/>
    <lineage>
        <taxon>Eukaryota</taxon>
        <taxon>Metazoa</taxon>
        <taxon>Chordata</taxon>
        <taxon>Craniata</taxon>
        <taxon>Vertebrata</taxon>
        <taxon>Euteleostomi</taxon>
        <taxon>Actinopterygii</taxon>
        <taxon>Neopterygii</taxon>
        <taxon>Teleostei</taxon>
        <taxon>Neoteleostei</taxon>
        <taxon>Acanthomorphata</taxon>
        <taxon>Eupercaria</taxon>
        <taxon>Labriformes</taxon>
        <taxon>Labridae</taxon>
        <taxon>Xyrichtys</taxon>
    </lineage>
</organism>
<name>A0AAV1F9B7_XYRNO</name>
<feature type="non-terminal residue" evidence="1">
    <location>
        <position position="63"/>
    </location>
</feature>
<evidence type="ECO:0000313" key="1">
    <source>
        <dbReference type="EMBL" id="CAJ1057643.1"/>
    </source>
</evidence>
<sequence length="63" mass="6589">MDERADMMSAFIEAGRLSVGAAWLAAGAVICALLCFWAAPSAEAVPELLVVCLRFAAAFRGAE</sequence>